<keyword evidence="4" id="KW-1185">Reference proteome</keyword>
<keyword evidence="1" id="KW-0233">DNA recombination</keyword>
<dbReference type="Proteomes" id="UP001204953">
    <property type="component" value="Unassembled WGS sequence"/>
</dbReference>
<evidence type="ECO:0000259" key="2">
    <source>
        <dbReference type="PROSITE" id="PS51898"/>
    </source>
</evidence>
<dbReference type="Pfam" id="PF00589">
    <property type="entry name" value="Phage_integrase"/>
    <property type="match status" value="1"/>
</dbReference>
<name>A0AAE3GMX1_9CYAN</name>
<protein>
    <submittedName>
        <fullName evidence="3">Site-specific integrase</fullName>
    </submittedName>
</protein>
<dbReference type="SUPFAM" id="SSF56349">
    <property type="entry name" value="DNA breaking-rejoining enzymes"/>
    <property type="match status" value="1"/>
</dbReference>
<comment type="caution">
    <text evidence="3">The sequence shown here is derived from an EMBL/GenBank/DDBJ whole genome shotgun (WGS) entry which is preliminary data.</text>
</comment>
<proteinExistence type="predicted"/>
<dbReference type="RefSeq" id="WP_254010157.1">
    <property type="nucleotide sequence ID" value="NZ_JAMZMM010000012.1"/>
</dbReference>
<dbReference type="InterPro" id="IPR011010">
    <property type="entry name" value="DNA_brk_join_enz"/>
</dbReference>
<dbReference type="InterPro" id="IPR002104">
    <property type="entry name" value="Integrase_catalytic"/>
</dbReference>
<dbReference type="GO" id="GO:0006310">
    <property type="term" value="P:DNA recombination"/>
    <property type="evidence" value="ECO:0007669"/>
    <property type="project" value="UniProtKB-KW"/>
</dbReference>
<dbReference type="AlphaFoldDB" id="A0AAE3GMX1"/>
<evidence type="ECO:0000256" key="1">
    <source>
        <dbReference type="ARBA" id="ARBA00023172"/>
    </source>
</evidence>
<evidence type="ECO:0000313" key="3">
    <source>
        <dbReference type="EMBL" id="MCP2727339.1"/>
    </source>
</evidence>
<dbReference type="Gene3D" id="1.10.443.10">
    <property type="entry name" value="Intergrase catalytic core"/>
    <property type="match status" value="1"/>
</dbReference>
<dbReference type="GO" id="GO:0003677">
    <property type="term" value="F:DNA binding"/>
    <property type="evidence" value="ECO:0007669"/>
    <property type="project" value="InterPro"/>
</dbReference>
<dbReference type="PROSITE" id="PS51898">
    <property type="entry name" value="TYR_RECOMBINASE"/>
    <property type="match status" value="1"/>
</dbReference>
<gene>
    <name evidence="3" type="ORF">NJ959_02485</name>
</gene>
<dbReference type="EMBL" id="JAMZMM010000012">
    <property type="protein sequence ID" value="MCP2727339.1"/>
    <property type="molecule type" value="Genomic_DNA"/>
</dbReference>
<dbReference type="GO" id="GO:0015074">
    <property type="term" value="P:DNA integration"/>
    <property type="evidence" value="ECO:0007669"/>
    <property type="project" value="InterPro"/>
</dbReference>
<evidence type="ECO:0000313" key="4">
    <source>
        <dbReference type="Proteomes" id="UP001204953"/>
    </source>
</evidence>
<dbReference type="CDD" id="cd00397">
    <property type="entry name" value="DNA_BRE_C"/>
    <property type="match status" value="1"/>
</dbReference>
<accession>A0AAE3GMX1</accession>
<dbReference type="InterPro" id="IPR013762">
    <property type="entry name" value="Integrase-like_cat_sf"/>
</dbReference>
<reference evidence="3" key="1">
    <citation type="submission" date="2022-06" db="EMBL/GenBank/DDBJ databases">
        <title>New cyanobacteria of genus Symplocastrum in benthos of Lake Baikal.</title>
        <authorList>
            <person name="Sorokovikova E."/>
            <person name="Tikhonova I."/>
            <person name="Krasnopeev A."/>
            <person name="Evseev P."/>
            <person name="Gladkikh A."/>
            <person name="Belykh O."/>
        </authorList>
    </citation>
    <scope>NUCLEOTIDE SEQUENCE</scope>
    <source>
        <strain evidence="3">BBK-W-15</strain>
    </source>
</reference>
<sequence>MDFKEETYKIIRGNLCSESHRLILDISVFTGARWSEILALRTSDICREKGKYQTITFKDRKVEVPSALGESLHYFDRFDDNTWLFPSPHVANKPISLRSTTNALRRAIDKSGLKFSGLSPKDIRTYYIRQLISRGYNIAALKKITGLSETTLFRYANRYGGNVCFSFGEQASFCDPRVNHRAYS</sequence>
<feature type="domain" description="Tyr recombinase" evidence="2">
    <location>
        <begin position="1"/>
        <end position="175"/>
    </location>
</feature>
<organism evidence="3 4">
    <name type="scientific">Limnofasciculus baicalensis BBK-W-15</name>
    <dbReference type="NCBI Taxonomy" id="2699891"/>
    <lineage>
        <taxon>Bacteria</taxon>
        <taxon>Bacillati</taxon>
        <taxon>Cyanobacteriota</taxon>
        <taxon>Cyanophyceae</taxon>
        <taxon>Coleofasciculales</taxon>
        <taxon>Coleofasciculaceae</taxon>
        <taxon>Limnofasciculus</taxon>
        <taxon>Limnofasciculus baicalensis</taxon>
    </lineage>
</organism>